<reference evidence="1" key="1">
    <citation type="submission" date="2023-04" db="EMBL/GenBank/DDBJ databases">
        <title>Ambrosiozyma monospora NBRC 10751.</title>
        <authorList>
            <person name="Ichikawa N."/>
            <person name="Sato H."/>
            <person name="Tonouchi N."/>
        </authorList>
    </citation>
    <scope>NUCLEOTIDE SEQUENCE</scope>
    <source>
        <strain evidence="1">NBRC 10751</strain>
    </source>
</reference>
<dbReference type="EMBL" id="BSXS01009873">
    <property type="protein sequence ID" value="GME96785.1"/>
    <property type="molecule type" value="Genomic_DNA"/>
</dbReference>
<accession>A0ACB5TWL3</accession>
<organism evidence="1 2">
    <name type="scientific">Ambrosiozyma monospora</name>
    <name type="common">Yeast</name>
    <name type="synonym">Endomycopsis monosporus</name>
    <dbReference type="NCBI Taxonomy" id="43982"/>
    <lineage>
        <taxon>Eukaryota</taxon>
        <taxon>Fungi</taxon>
        <taxon>Dikarya</taxon>
        <taxon>Ascomycota</taxon>
        <taxon>Saccharomycotina</taxon>
        <taxon>Pichiomycetes</taxon>
        <taxon>Pichiales</taxon>
        <taxon>Pichiaceae</taxon>
        <taxon>Ambrosiozyma</taxon>
    </lineage>
</organism>
<evidence type="ECO:0000313" key="2">
    <source>
        <dbReference type="Proteomes" id="UP001165064"/>
    </source>
</evidence>
<dbReference type="Proteomes" id="UP001165064">
    <property type="component" value="Unassembled WGS sequence"/>
</dbReference>
<protein>
    <submittedName>
        <fullName evidence="1">Unnamed protein product</fullName>
    </submittedName>
</protein>
<name>A0ACB5TWL3_AMBMO</name>
<gene>
    <name evidence="1" type="ORF">Amon02_001008300</name>
</gene>
<proteinExistence type="predicted"/>
<evidence type="ECO:0000313" key="1">
    <source>
        <dbReference type="EMBL" id="GME96785.1"/>
    </source>
</evidence>
<keyword evidence="2" id="KW-1185">Reference proteome</keyword>
<sequence length="70" mass="7292">MSSMYGIIQFGNLPTMPKPFNLASLAASTSSGVNTGCGGRVLIAPDFEVDVLERALTCGNVVSLLLTTPF</sequence>
<comment type="caution">
    <text evidence="1">The sequence shown here is derived from an EMBL/GenBank/DDBJ whole genome shotgun (WGS) entry which is preliminary data.</text>
</comment>